<keyword evidence="4" id="KW-1185">Reference proteome</keyword>
<dbReference type="CDD" id="cd00093">
    <property type="entry name" value="HTH_XRE"/>
    <property type="match status" value="1"/>
</dbReference>
<dbReference type="SMART" id="SM00530">
    <property type="entry name" value="HTH_XRE"/>
    <property type="match status" value="1"/>
</dbReference>
<dbReference type="AlphaFoldDB" id="A0A2T3FUU3"/>
<reference evidence="3 4" key="1">
    <citation type="submission" date="2018-03" db="EMBL/GenBank/DDBJ databases">
        <title>Lachnoclostridium SNUG30386 gen.nov., sp.nov., isolated from human faeces.</title>
        <authorList>
            <person name="Seo B."/>
            <person name="Jeon K."/>
            <person name="Ko G."/>
        </authorList>
    </citation>
    <scope>NUCLEOTIDE SEQUENCE [LARGE SCALE GENOMIC DNA]</scope>
    <source>
        <strain evidence="3 4">SNUG30386</strain>
    </source>
</reference>
<dbReference type="SUPFAM" id="SSF47413">
    <property type="entry name" value="lambda repressor-like DNA-binding domains"/>
    <property type="match status" value="1"/>
</dbReference>
<evidence type="ECO:0000256" key="1">
    <source>
        <dbReference type="ARBA" id="ARBA00023125"/>
    </source>
</evidence>
<dbReference type="InterPro" id="IPR001387">
    <property type="entry name" value="Cro/C1-type_HTH"/>
</dbReference>
<evidence type="ECO:0000259" key="2">
    <source>
        <dbReference type="PROSITE" id="PS50943"/>
    </source>
</evidence>
<accession>A0A2T3FUU3</accession>
<dbReference type="EMBL" id="PYLO01000001">
    <property type="protein sequence ID" value="PST39048.1"/>
    <property type="molecule type" value="Genomic_DNA"/>
</dbReference>
<dbReference type="Proteomes" id="UP000241048">
    <property type="component" value="Unassembled WGS sequence"/>
</dbReference>
<dbReference type="PROSITE" id="PS50943">
    <property type="entry name" value="HTH_CROC1"/>
    <property type="match status" value="1"/>
</dbReference>
<dbReference type="GO" id="GO:0003677">
    <property type="term" value="F:DNA binding"/>
    <property type="evidence" value="ECO:0007669"/>
    <property type="project" value="UniProtKB-KW"/>
</dbReference>
<evidence type="ECO:0000313" key="4">
    <source>
        <dbReference type="Proteomes" id="UP000241048"/>
    </source>
</evidence>
<protein>
    <submittedName>
        <fullName evidence="3">XRE family transcriptional regulator</fullName>
    </submittedName>
</protein>
<evidence type="ECO:0000313" key="3">
    <source>
        <dbReference type="EMBL" id="PST39048.1"/>
    </source>
</evidence>
<dbReference type="Gene3D" id="1.10.260.40">
    <property type="entry name" value="lambda repressor-like DNA-binding domains"/>
    <property type="match status" value="1"/>
</dbReference>
<proteinExistence type="predicted"/>
<feature type="domain" description="HTH cro/C1-type" evidence="2">
    <location>
        <begin position="12"/>
        <end position="66"/>
    </location>
</feature>
<sequence length="113" mass="12451">MALDYSALGKRISNFRNASGFTQEQFCEKLNMSRKHISQIEAATSRPSLEALVDIANLLGISADDLLVDSLTHSASTADSEIHRLLLDCNTLEQEILTRMVKELKAILYGLGV</sequence>
<dbReference type="Pfam" id="PF01381">
    <property type="entry name" value="HTH_3"/>
    <property type="match status" value="1"/>
</dbReference>
<dbReference type="RefSeq" id="WP_107000197.1">
    <property type="nucleotide sequence ID" value="NZ_PYLO01000001.1"/>
</dbReference>
<keyword evidence="1" id="KW-0238">DNA-binding</keyword>
<name>A0A2T3FUU3_9CLOT</name>
<comment type="caution">
    <text evidence="3">The sequence shown here is derived from an EMBL/GenBank/DDBJ whole genome shotgun (WGS) entry which is preliminary data.</text>
</comment>
<organism evidence="3 4">
    <name type="scientific">Clostridium fessum</name>
    <dbReference type="NCBI Taxonomy" id="2126740"/>
    <lineage>
        <taxon>Bacteria</taxon>
        <taxon>Bacillati</taxon>
        <taxon>Bacillota</taxon>
        <taxon>Clostridia</taxon>
        <taxon>Eubacteriales</taxon>
        <taxon>Clostridiaceae</taxon>
        <taxon>Clostridium</taxon>
    </lineage>
</organism>
<gene>
    <name evidence="3" type="ORF">C7U56_03790</name>
</gene>
<dbReference type="PANTHER" id="PTHR46558:SF11">
    <property type="entry name" value="HTH-TYPE TRANSCRIPTIONAL REGULATOR XRE"/>
    <property type="match status" value="1"/>
</dbReference>
<dbReference type="PANTHER" id="PTHR46558">
    <property type="entry name" value="TRACRIPTIONAL REGULATORY PROTEIN-RELATED-RELATED"/>
    <property type="match status" value="1"/>
</dbReference>
<dbReference type="InterPro" id="IPR010982">
    <property type="entry name" value="Lambda_DNA-bd_dom_sf"/>
</dbReference>